<dbReference type="PANTHER" id="PTHR48047:SF218">
    <property type="entry name" value="GLYCOSYLTRANSFERASE"/>
    <property type="match status" value="1"/>
</dbReference>
<dbReference type="SUPFAM" id="SSF53756">
    <property type="entry name" value="UDP-Glycosyltransferase/glycogen phosphorylase"/>
    <property type="match status" value="1"/>
</dbReference>
<dbReference type="AlphaFoldDB" id="A0AAD5J9L0"/>
<keyword evidence="2" id="KW-0808">Transferase</keyword>
<evidence type="ECO:0000313" key="4">
    <source>
        <dbReference type="EMBL" id="KAI9191855.1"/>
    </source>
</evidence>
<reference evidence="4" key="1">
    <citation type="journal article" date="2022" name="Plant J.">
        <title>Strategies of tolerance reflected in two North American maple genomes.</title>
        <authorList>
            <person name="McEvoy S.L."/>
            <person name="Sezen U.U."/>
            <person name="Trouern-Trend A."/>
            <person name="McMahon S.M."/>
            <person name="Schaberg P.G."/>
            <person name="Yang J."/>
            <person name="Wegrzyn J.L."/>
            <person name="Swenson N.G."/>
        </authorList>
    </citation>
    <scope>NUCLEOTIDE SEQUENCE</scope>
    <source>
        <strain evidence="4">91603</strain>
    </source>
</reference>
<evidence type="ECO:0000256" key="2">
    <source>
        <dbReference type="ARBA" id="ARBA00022676"/>
    </source>
</evidence>
<dbReference type="Proteomes" id="UP001064489">
    <property type="component" value="Chromosome 6"/>
</dbReference>
<sequence>MESRSRYEDGVSNSKTSGDGISANNMRRQTQGPSYADVVQNVQKEESLYEVEEVRFDVSNCKDRVKHISEGHAKGSFDGSVVKDNIEVLRWDNKGIDDNWLKFYAVGVFKSFSNVSIIMKEIRDRHVKFSAHYLGEKNIISIFHTIKDRDDFISNRPLPKDDVAVDNWKNQEAANIAQSEKPMIAPRISRKVQFKVKGIFSKKLCSRPSVPCAGNVGRTRGGNVVIKLCGNQGLSMGPEVGGNIVVDLGYVQENSLGLGQKEVQSTIGPNPKTYTNTTGVQLMNTIRTSKVSQSSSSDYSVFHISETQSLGNRGEERAEEVVKLRKVLSVKKTVKPRISIKCHSMRTRKDKSMYSSDVGGGVRGGGGSGPNLGTWNLETEVAKVIEKGMSLDYFNKSSVGGRCGEVSSGCERGFTGSWRLSEEVAKIIETGSALGFDFHGPYSSINRHLKGSFKPWCQNQHHQHPIKCTLHHPSHWQAPTNPSCGDHIPSINGLGLPKGGENTDQLPSVDFLVPFLNSTKELKQPFRQVLKEMVESHSHPICVISDFFLGWKVDTCREFDIPRLVYHGMGALSMAISKSVWRKKLHHHIISDSEAIHLSETQLKFTLTKSDLPEHYRFLDDDSPLSKFS</sequence>
<dbReference type="EMBL" id="JAJSOW010000004">
    <property type="protein sequence ID" value="KAI9191855.1"/>
    <property type="molecule type" value="Genomic_DNA"/>
</dbReference>
<evidence type="ECO:0008006" key="6">
    <source>
        <dbReference type="Google" id="ProtNLM"/>
    </source>
</evidence>
<organism evidence="4 5">
    <name type="scientific">Acer negundo</name>
    <name type="common">Box elder</name>
    <dbReference type="NCBI Taxonomy" id="4023"/>
    <lineage>
        <taxon>Eukaryota</taxon>
        <taxon>Viridiplantae</taxon>
        <taxon>Streptophyta</taxon>
        <taxon>Embryophyta</taxon>
        <taxon>Tracheophyta</taxon>
        <taxon>Spermatophyta</taxon>
        <taxon>Magnoliopsida</taxon>
        <taxon>eudicotyledons</taxon>
        <taxon>Gunneridae</taxon>
        <taxon>Pentapetalae</taxon>
        <taxon>rosids</taxon>
        <taxon>malvids</taxon>
        <taxon>Sapindales</taxon>
        <taxon>Sapindaceae</taxon>
        <taxon>Hippocastanoideae</taxon>
        <taxon>Acereae</taxon>
        <taxon>Acer</taxon>
    </lineage>
</organism>
<evidence type="ECO:0000256" key="3">
    <source>
        <dbReference type="SAM" id="MobiDB-lite"/>
    </source>
</evidence>
<name>A0AAD5J9L0_ACENE</name>
<evidence type="ECO:0000313" key="5">
    <source>
        <dbReference type="Proteomes" id="UP001064489"/>
    </source>
</evidence>
<keyword evidence="2" id="KW-0328">Glycosyltransferase</keyword>
<evidence type="ECO:0000256" key="1">
    <source>
        <dbReference type="ARBA" id="ARBA00009995"/>
    </source>
</evidence>
<dbReference type="PANTHER" id="PTHR48047">
    <property type="entry name" value="GLYCOSYLTRANSFERASE"/>
    <property type="match status" value="1"/>
</dbReference>
<comment type="caution">
    <text evidence="4">The sequence shown here is derived from an EMBL/GenBank/DDBJ whole genome shotgun (WGS) entry which is preliminary data.</text>
</comment>
<dbReference type="Gene3D" id="3.40.50.2000">
    <property type="entry name" value="Glycogen Phosphorylase B"/>
    <property type="match status" value="1"/>
</dbReference>
<proteinExistence type="inferred from homology"/>
<feature type="compositionally biased region" description="Polar residues" evidence="3">
    <location>
        <begin position="11"/>
        <end position="33"/>
    </location>
</feature>
<reference evidence="4" key="2">
    <citation type="submission" date="2023-02" db="EMBL/GenBank/DDBJ databases">
        <authorList>
            <person name="Swenson N.G."/>
            <person name="Wegrzyn J.L."/>
            <person name="Mcevoy S.L."/>
        </authorList>
    </citation>
    <scope>NUCLEOTIDE SEQUENCE</scope>
    <source>
        <strain evidence="4">91603</strain>
        <tissue evidence="4">Leaf</tissue>
    </source>
</reference>
<accession>A0AAD5J9L0</accession>
<keyword evidence="5" id="KW-1185">Reference proteome</keyword>
<dbReference type="GO" id="GO:0035251">
    <property type="term" value="F:UDP-glucosyltransferase activity"/>
    <property type="evidence" value="ECO:0007669"/>
    <property type="project" value="TreeGrafter"/>
</dbReference>
<comment type="similarity">
    <text evidence="1">Belongs to the UDP-glycosyltransferase family.</text>
</comment>
<protein>
    <recommendedName>
        <fullName evidence="6">Glycosyltransferase</fullName>
    </recommendedName>
</protein>
<feature type="region of interest" description="Disordered" evidence="3">
    <location>
        <begin position="1"/>
        <end position="34"/>
    </location>
</feature>
<gene>
    <name evidence="4" type="ORF">LWI28_014564</name>
</gene>